<evidence type="ECO:0008006" key="9">
    <source>
        <dbReference type="Google" id="ProtNLM"/>
    </source>
</evidence>
<dbReference type="GO" id="GO:0030007">
    <property type="term" value="P:intracellular potassium ion homeostasis"/>
    <property type="evidence" value="ECO:0007669"/>
    <property type="project" value="TreeGrafter"/>
</dbReference>
<evidence type="ECO:0000256" key="2">
    <source>
        <dbReference type="ARBA" id="ARBA00022448"/>
    </source>
</evidence>
<keyword evidence="8" id="KW-1185">Reference proteome</keyword>
<dbReference type="AlphaFoldDB" id="A0A2L2SZ92"/>
<dbReference type="GO" id="GO:0005886">
    <property type="term" value="C:plasma membrane"/>
    <property type="evidence" value="ECO:0007669"/>
    <property type="project" value="TreeGrafter"/>
</dbReference>
<protein>
    <recommendedName>
        <fullName evidence="9">Cation transporter</fullName>
    </recommendedName>
</protein>
<dbReference type="STRING" id="56646.A0A2L2SZ92"/>
<evidence type="ECO:0000256" key="4">
    <source>
        <dbReference type="ARBA" id="ARBA00022989"/>
    </source>
</evidence>
<dbReference type="GO" id="GO:0140107">
    <property type="term" value="F:high-affinity potassium ion transmembrane transporter activity"/>
    <property type="evidence" value="ECO:0007669"/>
    <property type="project" value="TreeGrafter"/>
</dbReference>
<evidence type="ECO:0000256" key="3">
    <source>
        <dbReference type="ARBA" id="ARBA00022692"/>
    </source>
</evidence>
<proteinExistence type="predicted"/>
<sequence>MYISIFPIPISIRTSNTYEKKSLGMWDSEGSLNERNGRSYLMRHMKSQLSFDLWYVVLGTFCIYIVEANRIADVEEPAFSIFSVLFEVTFSSASSGNVGLSLGHPTVSTSLCGKFGTFGKVVICLMMIRGRHHGLPYNLDRNVMLPDEYRL</sequence>
<reference evidence="8" key="1">
    <citation type="submission" date="2014-10" db="EMBL/GenBank/DDBJ databases">
        <authorList>
            <person name="King R."/>
        </authorList>
    </citation>
    <scope>NUCLEOTIDE SEQUENCE [LARGE SCALE GENOMIC DNA]</scope>
    <source>
        <strain evidence="8">A3/5</strain>
    </source>
</reference>
<dbReference type="InterPro" id="IPR051143">
    <property type="entry name" value="TrkH_K-transport"/>
</dbReference>
<name>A0A2L2SZ92_9HYPO</name>
<keyword evidence="2" id="KW-0813">Transport</keyword>
<dbReference type="EMBL" id="LN649230">
    <property type="protein sequence ID" value="CEI60273.1"/>
    <property type="molecule type" value="Genomic_DNA"/>
</dbReference>
<keyword evidence="3" id="KW-0812">Transmembrane</keyword>
<organism evidence="7 8">
    <name type="scientific">Fusarium venenatum</name>
    <dbReference type="NCBI Taxonomy" id="56646"/>
    <lineage>
        <taxon>Eukaryota</taxon>
        <taxon>Fungi</taxon>
        <taxon>Dikarya</taxon>
        <taxon>Ascomycota</taxon>
        <taxon>Pezizomycotina</taxon>
        <taxon>Sordariomycetes</taxon>
        <taxon>Hypocreomycetidae</taxon>
        <taxon>Hypocreales</taxon>
        <taxon>Nectriaceae</taxon>
        <taxon>Fusarium</taxon>
    </lineage>
</organism>
<keyword evidence="6" id="KW-0472">Membrane</keyword>
<keyword evidence="5" id="KW-0406">Ion transport</keyword>
<dbReference type="GO" id="GO:1990573">
    <property type="term" value="P:potassium ion import across plasma membrane"/>
    <property type="evidence" value="ECO:0007669"/>
    <property type="project" value="TreeGrafter"/>
</dbReference>
<dbReference type="PANTHER" id="PTHR31064">
    <property type="entry name" value="POTASSIUM TRANSPORT PROTEIN DDB_G0292412-RELATED"/>
    <property type="match status" value="1"/>
</dbReference>
<evidence type="ECO:0000313" key="7">
    <source>
        <dbReference type="EMBL" id="CEI60273.1"/>
    </source>
</evidence>
<dbReference type="Pfam" id="PF02386">
    <property type="entry name" value="TrkH"/>
    <property type="match status" value="1"/>
</dbReference>
<evidence type="ECO:0000256" key="6">
    <source>
        <dbReference type="ARBA" id="ARBA00023136"/>
    </source>
</evidence>
<evidence type="ECO:0000256" key="1">
    <source>
        <dbReference type="ARBA" id="ARBA00004141"/>
    </source>
</evidence>
<dbReference type="InterPro" id="IPR003445">
    <property type="entry name" value="Cat_transpt"/>
</dbReference>
<evidence type="ECO:0000313" key="8">
    <source>
        <dbReference type="Proteomes" id="UP000245910"/>
    </source>
</evidence>
<keyword evidence="4" id="KW-1133">Transmembrane helix</keyword>
<dbReference type="Proteomes" id="UP000245910">
    <property type="component" value="Chromosome II"/>
</dbReference>
<comment type="subcellular location">
    <subcellularLocation>
        <location evidence="1">Membrane</location>
        <topology evidence="1">Multi-pass membrane protein</topology>
    </subcellularLocation>
</comment>
<accession>A0A2L2SZ92</accession>
<dbReference type="PANTHER" id="PTHR31064:SF5">
    <property type="entry name" value="POTASSIUM ION TRANSPORTER (EUROFUNG)"/>
    <property type="match status" value="1"/>
</dbReference>
<evidence type="ECO:0000256" key="5">
    <source>
        <dbReference type="ARBA" id="ARBA00023065"/>
    </source>
</evidence>